<dbReference type="Proteomes" id="UP000792457">
    <property type="component" value="Unassembled WGS sequence"/>
</dbReference>
<dbReference type="AlphaFoldDB" id="A0A8K0KJW9"/>
<reference evidence="1" key="1">
    <citation type="submission" date="2013-04" db="EMBL/GenBank/DDBJ databases">
        <authorList>
            <person name="Qu J."/>
            <person name="Murali S.C."/>
            <person name="Bandaranaike D."/>
            <person name="Bellair M."/>
            <person name="Blankenburg K."/>
            <person name="Chao H."/>
            <person name="Dinh H."/>
            <person name="Doddapaneni H."/>
            <person name="Downs B."/>
            <person name="Dugan-Rocha S."/>
            <person name="Elkadiri S."/>
            <person name="Gnanaolivu R.D."/>
            <person name="Hernandez B."/>
            <person name="Javaid M."/>
            <person name="Jayaseelan J.C."/>
            <person name="Lee S."/>
            <person name="Li M."/>
            <person name="Ming W."/>
            <person name="Munidasa M."/>
            <person name="Muniz J."/>
            <person name="Nguyen L."/>
            <person name="Ongeri F."/>
            <person name="Osuji N."/>
            <person name="Pu L.-L."/>
            <person name="Puazo M."/>
            <person name="Qu C."/>
            <person name="Quiroz J."/>
            <person name="Raj R."/>
            <person name="Weissenberger G."/>
            <person name="Xin Y."/>
            <person name="Zou X."/>
            <person name="Han Y."/>
            <person name="Richards S."/>
            <person name="Worley K."/>
            <person name="Muzny D."/>
            <person name="Gibbs R."/>
        </authorList>
    </citation>
    <scope>NUCLEOTIDE SEQUENCE</scope>
    <source>
        <strain evidence="1">Sampled in the wild</strain>
    </source>
</reference>
<dbReference type="EMBL" id="KZ309023">
    <property type="protein sequence ID" value="KAG8236417.1"/>
    <property type="molecule type" value="Genomic_DNA"/>
</dbReference>
<accession>A0A8K0KJW9</accession>
<comment type="caution">
    <text evidence="1">The sequence shown here is derived from an EMBL/GenBank/DDBJ whole genome shotgun (WGS) entry which is preliminary data.</text>
</comment>
<proteinExistence type="predicted"/>
<evidence type="ECO:0000313" key="2">
    <source>
        <dbReference type="Proteomes" id="UP000792457"/>
    </source>
</evidence>
<gene>
    <name evidence="1" type="ORF">J437_LFUL012838</name>
</gene>
<reference evidence="1" key="2">
    <citation type="submission" date="2017-10" db="EMBL/GenBank/DDBJ databases">
        <title>Ladona fulva Genome sequencing and assembly.</title>
        <authorList>
            <person name="Murali S."/>
            <person name="Richards S."/>
            <person name="Bandaranaike D."/>
            <person name="Bellair M."/>
            <person name="Blankenburg K."/>
            <person name="Chao H."/>
            <person name="Dinh H."/>
            <person name="Doddapaneni H."/>
            <person name="Dugan-Rocha S."/>
            <person name="Elkadiri S."/>
            <person name="Gnanaolivu R."/>
            <person name="Hernandez B."/>
            <person name="Skinner E."/>
            <person name="Javaid M."/>
            <person name="Lee S."/>
            <person name="Li M."/>
            <person name="Ming W."/>
            <person name="Munidasa M."/>
            <person name="Muniz J."/>
            <person name="Nguyen L."/>
            <person name="Hughes D."/>
            <person name="Osuji N."/>
            <person name="Pu L.-L."/>
            <person name="Puazo M."/>
            <person name="Qu C."/>
            <person name="Quiroz J."/>
            <person name="Raj R."/>
            <person name="Weissenberger G."/>
            <person name="Xin Y."/>
            <person name="Zou X."/>
            <person name="Han Y."/>
            <person name="Worley K."/>
            <person name="Muzny D."/>
            <person name="Gibbs R."/>
        </authorList>
    </citation>
    <scope>NUCLEOTIDE SEQUENCE</scope>
    <source>
        <strain evidence="1">Sampled in the wild</strain>
    </source>
</reference>
<organism evidence="1 2">
    <name type="scientific">Ladona fulva</name>
    <name type="common">Scarce chaser dragonfly</name>
    <name type="synonym">Libellula fulva</name>
    <dbReference type="NCBI Taxonomy" id="123851"/>
    <lineage>
        <taxon>Eukaryota</taxon>
        <taxon>Metazoa</taxon>
        <taxon>Ecdysozoa</taxon>
        <taxon>Arthropoda</taxon>
        <taxon>Hexapoda</taxon>
        <taxon>Insecta</taxon>
        <taxon>Pterygota</taxon>
        <taxon>Palaeoptera</taxon>
        <taxon>Odonata</taxon>
        <taxon>Epiprocta</taxon>
        <taxon>Anisoptera</taxon>
        <taxon>Libelluloidea</taxon>
        <taxon>Libellulidae</taxon>
        <taxon>Ladona</taxon>
    </lineage>
</organism>
<protein>
    <submittedName>
        <fullName evidence="1">Uncharacterized protein</fullName>
    </submittedName>
</protein>
<keyword evidence="2" id="KW-1185">Reference proteome</keyword>
<evidence type="ECO:0000313" key="1">
    <source>
        <dbReference type="EMBL" id="KAG8236417.1"/>
    </source>
</evidence>
<name>A0A8K0KJW9_LADFU</name>
<sequence>MTAPEIFLVNSKMAPLQPLPNPYWTLKGIFLPTTMDDLVPLAGLLKLQNNTLCRSLNLNAPSANIRGIDITLGIFCCKRKSEAHKTLIPIDLFPLKVSFLKSLKGPFTDIWFHTWNP</sequence>